<evidence type="ECO:0000313" key="2">
    <source>
        <dbReference type="Proteomes" id="UP000814140"/>
    </source>
</evidence>
<sequence>MPLGNTDDWIVSDSEDEDSLLLERIQQPTAADKTCTDRDADSFMASKVSSVETFTSNILPRPDAPESSHISSFTHQFPNITTTSALSSGFPSNGISNISKAFGLRPRPRPAYKGSKVISDGSDSPAIQTPSSDHILPPTIVIDHHINSHVLDAALEDYSQDIAERTKMRSRKAAKKTALPSTDVIDISSEDELALKPVQKATSNPRSRPKPRPVKRVKHTHPEEDDMPPPSDPNTIPMANSSFHLPPSDFPLSSLGRESSPSLGRAVIPAPDSSSLASPVQQRKRMHTDSTAPTGVRIDDALDDSMDIDDSSKMPPPPSPPPFFAASSIPQTPSTGGSSSTKPSEKPKKATKRGKNIAADVDNPPAKMKARGKKKAIAEVVIESRKDMATGEEDGGDAIHNSNSSRLPVSEKEDAIAPPKKRKGKEGGRSKAKKGEDKTPSELVHKKASKRGVIVSDEEEEPVYSFLKAPASIAGNEPHQALVREDGGTMDIEGGKAKVVQPETPVRSKENVHLPSPNDSRVDDETPTVPAEDPPSSSSTFARRYTFARPSKSTPMQELIRRAASHPTSPFSSASPAAHSPLAKASKSALRRIAPLHPNRRTPPPPPPRPPPPKKSKKMLDLEEKWEMELEDTVEGWWALTDDERKEWRRAKRDKELGFDD</sequence>
<comment type="caution">
    <text evidence="1">The sequence shown here is derived from an EMBL/GenBank/DDBJ whole genome shotgun (WGS) entry which is preliminary data.</text>
</comment>
<dbReference type="Proteomes" id="UP000814140">
    <property type="component" value="Unassembled WGS sequence"/>
</dbReference>
<reference evidence="1" key="2">
    <citation type="journal article" date="2022" name="New Phytol.">
        <title>Evolutionary transition to the ectomycorrhizal habit in the genomes of a hyperdiverse lineage of mushroom-forming fungi.</title>
        <authorList>
            <person name="Looney B."/>
            <person name="Miyauchi S."/>
            <person name="Morin E."/>
            <person name="Drula E."/>
            <person name="Courty P.E."/>
            <person name="Kohler A."/>
            <person name="Kuo A."/>
            <person name="LaButti K."/>
            <person name="Pangilinan J."/>
            <person name="Lipzen A."/>
            <person name="Riley R."/>
            <person name="Andreopoulos W."/>
            <person name="He G."/>
            <person name="Johnson J."/>
            <person name="Nolan M."/>
            <person name="Tritt A."/>
            <person name="Barry K.W."/>
            <person name="Grigoriev I.V."/>
            <person name="Nagy L.G."/>
            <person name="Hibbett D."/>
            <person name="Henrissat B."/>
            <person name="Matheny P.B."/>
            <person name="Labbe J."/>
            <person name="Martin F.M."/>
        </authorList>
    </citation>
    <scope>NUCLEOTIDE SEQUENCE</scope>
    <source>
        <strain evidence="1">HHB10654</strain>
    </source>
</reference>
<gene>
    <name evidence="1" type="ORF">BV25DRAFT_1919188</name>
</gene>
<keyword evidence="2" id="KW-1185">Reference proteome</keyword>
<name>A0ACB8SR48_9AGAM</name>
<accession>A0ACB8SR48</accession>
<protein>
    <submittedName>
        <fullName evidence="1">Uncharacterized protein</fullName>
    </submittedName>
</protein>
<proteinExistence type="predicted"/>
<reference evidence="1" key="1">
    <citation type="submission" date="2021-03" db="EMBL/GenBank/DDBJ databases">
        <authorList>
            <consortium name="DOE Joint Genome Institute"/>
            <person name="Ahrendt S."/>
            <person name="Looney B.P."/>
            <person name="Miyauchi S."/>
            <person name="Morin E."/>
            <person name="Drula E."/>
            <person name="Courty P.E."/>
            <person name="Chicoki N."/>
            <person name="Fauchery L."/>
            <person name="Kohler A."/>
            <person name="Kuo A."/>
            <person name="Labutti K."/>
            <person name="Pangilinan J."/>
            <person name="Lipzen A."/>
            <person name="Riley R."/>
            <person name="Andreopoulos W."/>
            <person name="He G."/>
            <person name="Johnson J."/>
            <person name="Barry K.W."/>
            <person name="Grigoriev I.V."/>
            <person name="Nagy L."/>
            <person name="Hibbett D."/>
            <person name="Henrissat B."/>
            <person name="Matheny P.B."/>
            <person name="Labbe J."/>
            <person name="Martin F."/>
        </authorList>
    </citation>
    <scope>NUCLEOTIDE SEQUENCE</scope>
    <source>
        <strain evidence="1">HHB10654</strain>
    </source>
</reference>
<evidence type="ECO:0000313" key="1">
    <source>
        <dbReference type="EMBL" id="KAI0058682.1"/>
    </source>
</evidence>
<dbReference type="EMBL" id="MU277233">
    <property type="protein sequence ID" value="KAI0058682.1"/>
    <property type="molecule type" value="Genomic_DNA"/>
</dbReference>
<organism evidence="1 2">
    <name type="scientific">Artomyces pyxidatus</name>
    <dbReference type="NCBI Taxonomy" id="48021"/>
    <lineage>
        <taxon>Eukaryota</taxon>
        <taxon>Fungi</taxon>
        <taxon>Dikarya</taxon>
        <taxon>Basidiomycota</taxon>
        <taxon>Agaricomycotina</taxon>
        <taxon>Agaricomycetes</taxon>
        <taxon>Russulales</taxon>
        <taxon>Auriscalpiaceae</taxon>
        <taxon>Artomyces</taxon>
    </lineage>
</organism>